<evidence type="ECO:0000313" key="2">
    <source>
        <dbReference type="EMBL" id="ALA46577.1"/>
    </source>
</evidence>
<keyword evidence="1" id="KW-1133">Transmembrane helix</keyword>
<gene>
    <name evidence="2" type="ORF">EYUKI_19</name>
</gene>
<evidence type="ECO:0000256" key="1">
    <source>
        <dbReference type="SAM" id="Phobius"/>
    </source>
</evidence>
<keyword evidence="1" id="KW-0812">Transmembrane</keyword>
<keyword evidence="1" id="KW-0472">Membrane</keyword>
<evidence type="ECO:0000313" key="3">
    <source>
        <dbReference type="Proteomes" id="UP000203939"/>
    </source>
</evidence>
<dbReference type="RefSeq" id="YP_009211959.1">
    <property type="nucleotide sequence ID" value="NC_028944.1"/>
</dbReference>
<feature type="transmembrane region" description="Helical" evidence="1">
    <location>
        <begin position="7"/>
        <end position="26"/>
    </location>
</feature>
<dbReference type="KEGG" id="vg:26638497"/>
<organism evidence="2 3">
    <name type="scientific">Bacillus phage Eyuki</name>
    <dbReference type="NCBI Taxonomy" id="1690431"/>
    <lineage>
        <taxon>Viruses</taxon>
        <taxon>Duplodnaviria</taxon>
        <taxon>Heunggongvirae</taxon>
        <taxon>Uroviricota</taxon>
        <taxon>Caudoviricetes</taxon>
        <taxon>Herelleviridae</taxon>
        <taxon>Bastillevirinae</taxon>
        <taxon>Wphvirus</taxon>
        <taxon>Wphvirus megatron</taxon>
    </lineage>
</organism>
<name>A0A0K2FKM1_9CAUD</name>
<dbReference type="Proteomes" id="UP000203939">
    <property type="component" value="Segment"/>
</dbReference>
<reference evidence="2 3" key="1">
    <citation type="journal article" date="2015" name="Genome Announc.">
        <title>Genome Sequences of Two Bacillus cereus Group Bacteriophages, Eyuki and AvesoBmore.</title>
        <authorList>
            <person name="Erill I."/>
            <person name="Caruso S.M."/>
        </authorList>
    </citation>
    <scope>NUCLEOTIDE SEQUENCE [LARGE SCALE GENOMIC DNA]</scope>
</reference>
<dbReference type="EMBL" id="KT207918">
    <property type="protein sequence ID" value="ALA46577.1"/>
    <property type="molecule type" value="Genomic_DNA"/>
</dbReference>
<protein>
    <submittedName>
        <fullName evidence="2">Uncharacterized protein</fullName>
    </submittedName>
</protein>
<sequence length="27" mass="3064">MIWIFGCGLLIGMFITAMLFVLISLIF</sequence>
<accession>A0A0K2FKM1</accession>
<proteinExistence type="predicted"/>